<dbReference type="GO" id="GO:0007059">
    <property type="term" value="P:chromosome segregation"/>
    <property type="evidence" value="ECO:0007669"/>
    <property type="project" value="UniProtKB-UniRule"/>
</dbReference>
<dbReference type="InterPro" id="IPR011856">
    <property type="entry name" value="tRNA_endonuc-like_dom_sf"/>
</dbReference>
<dbReference type="Pfam" id="PF03838">
    <property type="entry name" value="RecU"/>
    <property type="match status" value="1"/>
</dbReference>
<feature type="binding site" evidence="13">
    <location>
        <position position="76"/>
    </location>
    <ligand>
        <name>Mg(2+)</name>
        <dbReference type="ChEBI" id="CHEBI:18420"/>
    </ligand>
</feature>
<dbReference type="Gene3D" id="3.40.1350.10">
    <property type="match status" value="1"/>
</dbReference>
<evidence type="ECO:0000256" key="7">
    <source>
        <dbReference type="ARBA" id="ARBA00022801"/>
    </source>
</evidence>
<feature type="binding site" evidence="13">
    <location>
        <position position="61"/>
    </location>
    <ligand>
        <name>Mg(2+)</name>
        <dbReference type="ChEBI" id="CHEBI:18420"/>
    </ligand>
</feature>
<dbReference type="HAMAP" id="MF_00130">
    <property type="entry name" value="RecU"/>
    <property type="match status" value="1"/>
</dbReference>
<evidence type="ECO:0000256" key="3">
    <source>
        <dbReference type="ARBA" id="ARBA00022722"/>
    </source>
</evidence>
<feature type="site" description="Transition state stabilizer" evidence="13">
    <location>
        <position position="78"/>
    </location>
</feature>
<evidence type="ECO:0000256" key="1">
    <source>
        <dbReference type="ARBA" id="ARBA00004496"/>
    </source>
</evidence>
<dbReference type="GO" id="GO:0000287">
    <property type="term" value="F:magnesium ion binding"/>
    <property type="evidence" value="ECO:0007669"/>
    <property type="project" value="UniProtKB-UniRule"/>
</dbReference>
<dbReference type="InterPro" id="IPR011335">
    <property type="entry name" value="Restrct_endonuc-II-like"/>
</dbReference>
<gene>
    <name evidence="13 14" type="primary">recU</name>
    <name evidence="14" type="ORF">FJM01_02265</name>
</gene>
<keyword evidence="8 13" id="KW-0460">Magnesium</keyword>
<feature type="binding site" evidence="13">
    <location>
        <position position="63"/>
    </location>
    <ligand>
        <name>Mg(2+)</name>
        <dbReference type="ChEBI" id="CHEBI:18420"/>
    </ligand>
</feature>
<keyword evidence="5 13" id="KW-0255">Endonuclease</keyword>
<dbReference type="EC" id="3.1.21.10" evidence="13"/>
<keyword evidence="7 13" id="KW-0378">Hydrolase</keyword>
<name>A0A502MIJ4_9MOLU</name>
<dbReference type="GO" id="GO:0006310">
    <property type="term" value="P:DNA recombination"/>
    <property type="evidence" value="ECO:0007669"/>
    <property type="project" value="UniProtKB-UniRule"/>
</dbReference>
<comment type="function">
    <text evidence="13">Endonuclease that resolves Holliday junction intermediates in genetic recombination. Cleaves mobile four-strand junctions by introducing symmetrical nicks in paired strands. Promotes annealing of linear ssDNA with homologous dsDNA. Required for DNA repair, homologous recombination and chromosome segregation.</text>
</comment>
<dbReference type="GO" id="GO:0005737">
    <property type="term" value="C:cytoplasm"/>
    <property type="evidence" value="ECO:0007669"/>
    <property type="project" value="UniProtKB-SubCell"/>
</dbReference>
<evidence type="ECO:0000313" key="15">
    <source>
        <dbReference type="Proteomes" id="UP000317904"/>
    </source>
</evidence>
<dbReference type="GO" id="GO:0006281">
    <property type="term" value="P:DNA repair"/>
    <property type="evidence" value="ECO:0007669"/>
    <property type="project" value="UniProtKB-UniRule"/>
</dbReference>
<comment type="similarity">
    <text evidence="11 13">Belongs to the RecU family.</text>
</comment>
<accession>A0A502MIJ4</accession>
<dbReference type="CDD" id="cd22354">
    <property type="entry name" value="RecU-like"/>
    <property type="match status" value="1"/>
</dbReference>
<organism evidence="14 15">
    <name type="scientific">Mycoplasma struthionis</name>
    <dbReference type="NCBI Taxonomy" id="538220"/>
    <lineage>
        <taxon>Bacteria</taxon>
        <taxon>Bacillati</taxon>
        <taxon>Mycoplasmatota</taxon>
        <taxon>Mollicutes</taxon>
        <taxon>Mycoplasmataceae</taxon>
        <taxon>Mycoplasma</taxon>
    </lineage>
</organism>
<dbReference type="SUPFAM" id="SSF52980">
    <property type="entry name" value="Restriction endonuclease-like"/>
    <property type="match status" value="1"/>
</dbReference>
<comment type="subcellular location">
    <subcellularLocation>
        <location evidence="1 13">Cytoplasm</location>
    </subcellularLocation>
</comment>
<evidence type="ECO:0000256" key="12">
    <source>
        <dbReference type="ARBA" id="ARBA00029523"/>
    </source>
</evidence>
<evidence type="ECO:0000256" key="11">
    <source>
        <dbReference type="ARBA" id="ARBA00023447"/>
    </source>
</evidence>
<evidence type="ECO:0000256" key="10">
    <source>
        <dbReference type="ARBA" id="ARBA00023204"/>
    </source>
</evidence>
<dbReference type="RefSeq" id="WP_140701175.1">
    <property type="nucleotide sequence ID" value="NZ_VFSY01000025.1"/>
</dbReference>
<evidence type="ECO:0000256" key="4">
    <source>
        <dbReference type="ARBA" id="ARBA00022723"/>
    </source>
</evidence>
<comment type="caution">
    <text evidence="14">The sequence shown here is derived from an EMBL/GenBank/DDBJ whole genome shotgun (WGS) entry which is preliminary data.</text>
</comment>
<feature type="binding site" evidence="13">
    <location>
        <position position="94"/>
    </location>
    <ligand>
        <name>Mg(2+)</name>
        <dbReference type="ChEBI" id="CHEBI:18420"/>
    </ligand>
</feature>
<evidence type="ECO:0000256" key="8">
    <source>
        <dbReference type="ARBA" id="ARBA00022842"/>
    </source>
</evidence>
<evidence type="ECO:0000256" key="9">
    <source>
        <dbReference type="ARBA" id="ARBA00023172"/>
    </source>
</evidence>
<keyword evidence="10 13" id="KW-0234">DNA repair</keyword>
<reference evidence="14 15" key="1">
    <citation type="submission" date="2019-06" db="EMBL/GenBank/DDBJ databases">
        <title>A comparative genomics study of ostrich specific Mycoplasmas.</title>
        <authorList>
            <person name="Botes A."/>
            <person name="Nel T."/>
        </authorList>
    </citation>
    <scope>NUCLEOTIDE SEQUENCE [LARGE SCALE GENOMIC DNA]</scope>
    <source>
        <strain evidence="14 15">Ms01</strain>
    </source>
</reference>
<dbReference type="EMBL" id="VFSY01000025">
    <property type="protein sequence ID" value="TPI01566.1"/>
    <property type="molecule type" value="Genomic_DNA"/>
</dbReference>
<keyword evidence="9 13" id="KW-0233">DNA recombination</keyword>
<dbReference type="GO" id="GO:0003676">
    <property type="term" value="F:nucleic acid binding"/>
    <property type="evidence" value="ECO:0007669"/>
    <property type="project" value="InterPro"/>
</dbReference>
<dbReference type="AlphaFoldDB" id="A0A502MIJ4"/>
<evidence type="ECO:0000256" key="13">
    <source>
        <dbReference type="HAMAP-Rule" id="MF_00130"/>
    </source>
</evidence>
<keyword evidence="4 13" id="KW-0479">Metal-binding</keyword>
<dbReference type="NCBIfam" id="NF002581">
    <property type="entry name" value="PRK02234.1-2"/>
    <property type="match status" value="1"/>
</dbReference>
<protein>
    <recommendedName>
        <fullName evidence="12 13">Holliday junction resolvase RecU</fullName>
        <ecNumber evidence="13">3.1.21.10</ecNumber>
    </recommendedName>
    <alternativeName>
        <fullName evidence="13">Recombination protein U homolog</fullName>
    </alternativeName>
</protein>
<proteinExistence type="inferred from homology"/>
<keyword evidence="2 13" id="KW-0963">Cytoplasm</keyword>
<evidence type="ECO:0000256" key="2">
    <source>
        <dbReference type="ARBA" id="ARBA00022490"/>
    </source>
</evidence>
<keyword evidence="6 13" id="KW-0227">DNA damage</keyword>
<evidence type="ECO:0000313" key="14">
    <source>
        <dbReference type="EMBL" id="TPI01566.1"/>
    </source>
</evidence>
<dbReference type="InterPro" id="IPR004612">
    <property type="entry name" value="Resolv_RecU"/>
</dbReference>
<dbReference type="Proteomes" id="UP000317904">
    <property type="component" value="Unassembled WGS sequence"/>
</dbReference>
<sequence length="165" mass="19316">MELQKNRGMLLESIINQTNIFYLTNKIALIHKKNLDINFKGVALEKNKLKLKDATIKSKSTVDYYGVYKGKFIAFEAKSTEEKNFSLANVKKHQVEYLDLIESFCGLAFWIIYFKYQNEFIFLKHCDFLEITKNKKTLSFEKAFQKGVVLKLEFPGILDYLKVCD</sequence>
<dbReference type="GO" id="GO:0008821">
    <property type="term" value="F:crossover junction DNA endonuclease activity"/>
    <property type="evidence" value="ECO:0007669"/>
    <property type="project" value="UniProtKB-EC"/>
</dbReference>
<comment type="cofactor">
    <cofactor evidence="13">
        <name>Mg(2+)</name>
        <dbReference type="ChEBI" id="CHEBI:18420"/>
    </cofactor>
    <text evidence="13">Binds 1 Mg(2+) ion per subunit.</text>
</comment>
<evidence type="ECO:0000256" key="6">
    <source>
        <dbReference type="ARBA" id="ARBA00022763"/>
    </source>
</evidence>
<evidence type="ECO:0000256" key="5">
    <source>
        <dbReference type="ARBA" id="ARBA00022759"/>
    </source>
</evidence>
<comment type="catalytic activity">
    <reaction evidence="13">
        <text>Endonucleolytic cleavage at a junction such as a reciprocal single-stranded crossover between two homologous DNA duplexes (Holliday junction).</text>
        <dbReference type="EC" id="3.1.21.10"/>
    </reaction>
</comment>
<keyword evidence="3 13" id="KW-0540">Nuclease</keyword>